<proteinExistence type="predicted"/>
<feature type="region of interest" description="Disordered" evidence="1">
    <location>
        <begin position="76"/>
        <end position="103"/>
    </location>
</feature>
<dbReference type="AlphaFoldDB" id="A0A7R7DQ78"/>
<reference evidence="2 3" key="1">
    <citation type="submission" date="2020-08" db="EMBL/GenBank/DDBJ databases">
        <title>Whole genome shotgun sequence of Actinocatenispora thailandica NBRC 105041.</title>
        <authorList>
            <person name="Komaki H."/>
            <person name="Tamura T."/>
        </authorList>
    </citation>
    <scope>NUCLEOTIDE SEQUENCE [LARGE SCALE GENOMIC DNA]</scope>
    <source>
        <strain evidence="2 3">NBRC 105041</strain>
    </source>
</reference>
<name>A0A7R7DQ78_9ACTN</name>
<accession>A0A7R7DQ78</accession>
<dbReference type="RefSeq" id="WP_203962278.1">
    <property type="nucleotide sequence ID" value="NZ_AP023355.1"/>
</dbReference>
<protein>
    <submittedName>
        <fullName evidence="2">Uncharacterized protein</fullName>
    </submittedName>
</protein>
<dbReference type="EMBL" id="AP023355">
    <property type="protein sequence ID" value="BCJ35803.1"/>
    <property type="molecule type" value="Genomic_DNA"/>
</dbReference>
<keyword evidence="3" id="KW-1185">Reference proteome</keyword>
<organism evidence="2 3">
    <name type="scientific">Actinocatenispora thailandica</name>
    <dbReference type="NCBI Taxonomy" id="227318"/>
    <lineage>
        <taxon>Bacteria</taxon>
        <taxon>Bacillati</taxon>
        <taxon>Actinomycetota</taxon>
        <taxon>Actinomycetes</taxon>
        <taxon>Micromonosporales</taxon>
        <taxon>Micromonosporaceae</taxon>
        <taxon>Actinocatenispora</taxon>
    </lineage>
</organism>
<feature type="compositionally biased region" description="Polar residues" evidence="1">
    <location>
        <begin position="76"/>
        <end position="90"/>
    </location>
</feature>
<evidence type="ECO:0000256" key="1">
    <source>
        <dbReference type="SAM" id="MobiDB-lite"/>
    </source>
</evidence>
<dbReference type="Gene3D" id="3.40.50.10490">
    <property type="entry name" value="Glucose-6-phosphate isomerase like protein, domain 1"/>
    <property type="match status" value="1"/>
</dbReference>
<evidence type="ECO:0000313" key="2">
    <source>
        <dbReference type="EMBL" id="BCJ35803.1"/>
    </source>
</evidence>
<dbReference type="KEGG" id="atl:Athai_33060"/>
<feature type="region of interest" description="Disordered" evidence="1">
    <location>
        <begin position="28"/>
        <end position="60"/>
    </location>
</feature>
<gene>
    <name evidence="2" type="ORF">Athai_33060</name>
</gene>
<sequence length="177" mass="18757">MTVEGAAPVAIRSGPDALIAARYQAARRVAGPAADGSRKGPRSATGGRRNGIPPVVDRRRNGARALRGHRAMAITSAQDTVRSAPRQPNGQRFPDPTDRVPDNGMLTRVPVSKLPDGGAIPPVTAALLTQLIVAEVVQRLLDAGARTPVYLSANIPGGDEHNRILEQRYAGRIRRTA</sequence>
<dbReference type="Proteomes" id="UP000611640">
    <property type="component" value="Chromosome"/>
</dbReference>
<evidence type="ECO:0000313" key="3">
    <source>
        <dbReference type="Proteomes" id="UP000611640"/>
    </source>
</evidence>